<dbReference type="STRING" id="77044.A0A1S8A6P0"/>
<proteinExistence type="predicted"/>
<evidence type="ECO:0000256" key="3">
    <source>
        <dbReference type="ARBA" id="ARBA00022833"/>
    </source>
</evidence>
<feature type="compositionally biased region" description="Low complexity" evidence="5">
    <location>
        <begin position="253"/>
        <end position="262"/>
    </location>
</feature>
<feature type="region of interest" description="Disordered" evidence="5">
    <location>
        <begin position="231"/>
        <end position="270"/>
    </location>
</feature>
<dbReference type="OMA" id="LDQDANY"/>
<dbReference type="GO" id="GO:0008270">
    <property type="term" value="F:zinc ion binding"/>
    <property type="evidence" value="ECO:0007669"/>
    <property type="project" value="UniProtKB-KW"/>
</dbReference>
<dbReference type="PROSITE" id="PS50178">
    <property type="entry name" value="ZF_FYVE"/>
    <property type="match status" value="1"/>
</dbReference>
<reference evidence="7" key="1">
    <citation type="submission" date="2016-03" db="EMBL/GenBank/DDBJ databases">
        <title>Draft genome sequence of Rosellinia necatrix.</title>
        <authorList>
            <person name="Kanematsu S."/>
        </authorList>
    </citation>
    <scope>NUCLEOTIDE SEQUENCE [LARGE SCALE GENOMIC DNA]</scope>
    <source>
        <strain evidence="7">W97</strain>
    </source>
</reference>
<dbReference type="SUPFAM" id="SSF57903">
    <property type="entry name" value="FYVE/PHD zinc finger"/>
    <property type="match status" value="1"/>
</dbReference>
<name>A0A1S8A6P0_ROSNE</name>
<evidence type="ECO:0000313" key="7">
    <source>
        <dbReference type="EMBL" id="GAW25731.1"/>
    </source>
</evidence>
<evidence type="ECO:0000259" key="6">
    <source>
        <dbReference type="PROSITE" id="PS50178"/>
    </source>
</evidence>
<feature type="compositionally biased region" description="Polar residues" evidence="5">
    <location>
        <begin position="231"/>
        <end position="250"/>
    </location>
</feature>
<dbReference type="InterPro" id="IPR000306">
    <property type="entry name" value="Znf_FYVE"/>
</dbReference>
<feature type="domain" description="FYVE-type" evidence="6">
    <location>
        <begin position="170"/>
        <end position="225"/>
    </location>
</feature>
<keyword evidence="8" id="KW-1185">Reference proteome</keyword>
<evidence type="ECO:0000256" key="5">
    <source>
        <dbReference type="SAM" id="MobiDB-lite"/>
    </source>
</evidence>
<accession>A0A1S8A6P0</accession>
<gene>
    <name evidence="7" type="ORF">SAMD00023353_1200320</name>
</gene>
<feature type="region of interest" description="Disordered" evidence="5">
    <location>
        <begin position="79"/>
        <end position="110"/>
    </location>
</feature>
<dbReference type="AlphaFoldDB" id="A0A1S8A6P0"/>
<feature type="region of interest" description="Disordered" evidence="5">
    <location>
        <begin position="1"/>
        <end position="66"/>
    </location>
</feature>
<keyword evidence="2 4" id="KW-0863">Zinc-finger</keyword>
<dbReference type="InterPro" id="IPR013083">
    <property type="entry name" value="Znf_RING/FYVE/PHD"/>
</dbReference>
<dbReference type="InterPro" id="IPR011011">
    <property type="entry name" value="Znf_FYVE_PHD"/>
</dbReference>
<feature type="compositionally biased region" description="Low complexity" evidence="5">
    <location>
        <begin position="45"/>
        <end position="56"/>
    </location>
</feature>
<dbReference type="Pfam" id="PF01363">
    <property type="entry name" value="FYVE"/>
    <property type="match status" value="1"/>
</dbReference>
<dbReference type="InterPro" id="IPR017455">
    <property type="entry name" value="Znf_FYVE-rel"/>
</dbReference>
<protein>
    <submittedName>
        <fullName evidence="7">Putative zinc finger protein</fullName>
    </submittedName>
</protein>
<evidence type="ECO:0000313" key="8">
    <source>
        <dbReference type="Proteomes" id="UP000054516"/>
    </source>
</evidence>
<keyword evidence="3" id="KW-0862">Zinc</keyword>
<evidence type="ECO:0000256" key="4">
    <source>
        <dbReference type="PROSITE-ProRule" id="PRU00091"/>
    </source>
</evidence>
<dbReference type="EMBL" id="DF977457">
    <property type="protein sequence ID" value="GAW25731.1"/>
    <property type="molecule type" value="Genomic_DNA"/>
</dbReference>
<dbReference type="Gene3D" id="3.30.40.10">
    <property type="entry name" value="Zinc/RING finger domain, C3HC4 (zinc finger)"/>
    <property type="match status" value="1"/>
</dbReference>
<sequence length="284" mass="31642">MPRLADTQPSHYFHYQPQPHAYAHAQLPDPAPRQVAQGCQSQQISPLSTSNNGSPSSPKPNHPQRLRPLYMPAVLRPTEHPHKKAPYNKSEGEPQTPSQDDDRPMSSANSFISLPGLGAWSLLSRRSTGESGKSLESEWNLDLFPEPTALPTRHHWKPDAEATICDEPSCLRHFNYWTRRHHCRRCGNIFCDLHSTLGVPLDQNANYNPRGAISRACGHCYSEFQAWRTRTNSEASSDGSPVNQVPQTAPASPITTTLTGITPPAPHPAEIAMSVPRDWHWSTF</sequence>
<dbReference type="PANTHER" id="PTHR23164:SF30">
    <property type="entry name" value="EARLY ENDOSOME ANTIGEN 1"/>
    <property type="match status" value="1"/>
</dbReference>
<dbReference type="PANTHER" id="PTHR23164">
    <property type="entry name" value="EARLY ENDOSOME ANTIGEN 1"/>
    <property type="match status" value="1"/>
</dbReference>
<dbReference type="OrthoDB" id="10018316at2759"/>
<evidence type="ECO:0000256" key="2">
    <source>
        <dbReference type="ARBA" id="ARBA00022771"/>
    </source>
</evidence>
<dbReference type="Proteomes" id="UP000054516">
    <property type="component" value="Unassembled WGS sequence"/>
</dbReference>
<dbReference type="SMART" id="SM00064">
    <property type="entry name" value="FYVE"/>
    <property type="match status" value="1"/>
</dbReference>
<evidence type="ECO:0000256" key="1">
    <source>
        <dbReference type="ARBA" id="ARBA00022723"/>
    </source>
</evidence>
<dbReference type="CDD" id="cd15760">
    <property type="entry name" value="FYVE_scVPS27p_like"/>
    <property type="match status" value="1"/>
</dbReference>
<keyword evidence="1" id="KW-0479">Metal-binding</keyword>
<organism evidence="7">
    <name type="scientific">Rosellinia necatrix</name>
    <name type="common">White root-rot fungus</name>
    <dbReference type="NCBI Taxonomy" id="77044"/>
    <lineage>
        <taxon>Eukaryota</taxon>
        <taxon>Fungi</taxon>
        <taxon>Dikarya</taxon>
        <taxon>Ascomycota</taxon>
        <taxon>Pezizomycotina</taxon>
        <taxon>Sordariomycetes</taxon>
        <taxon>Xylariomycetidae</taxon>
        <taxon>Xylariales</taxon>
        <taxon>Xylariaceae</taxon>
        <taxon>Rosellinia</taxon>
    </lineage>
</organism>